<dbReference type="Pfam" id="PF05901">
    <property type="entry name" value="Excalibur"/>
    <property type="match status" value="1"/>
</dbReference>
<dbReference type="EMBL" id="CAEZXY010000004">
    <property type="protein sequence ID" value="CAB4695177.1"/>
    <property type="molecule type" value="Genomic_DNA"/>
</dbReference>
<dbReference type="SMART" id="SM00894">
    <property type="entry name" value="Excalibur"/>
    <property type="match status" value="1"/>
</dbReference>
<dbReference type="InterPro" id="IPR008613">
    <property type="entry name" value="Excalibur_Ca-bd_domain"/>
</dbReference>
<feature type="region of interest" description="Disordered" evidence="1">
    <location>
        <begin position="31"/>
        <end position="84"/>
    </location>
</feature>
<proteinExistence type="predicted"/>
<dbReference type="EMBL" id="CAFBNJ010000014">
    <property type="protein sequence ID" value="CAB4944869.1"/>
    <property type="molecule type" value="Genomic_DNA"/>
</dbReference>
<evidence type="ECO:0000313" key="10">
    <source>
        <dbReference type="EMBL" id="CAB5075363.1"/>
    </source>
</evidence>
<dbReference type="EMBL" id="CAFBRD010000017">
    <property type="protein sequence ID" value="CAB5075363.1"/>
    <property type="molecule type" value="Genomic_DNA"/>
</dbReference>
<feature type="compositionally biased region" description="Low complexity" evidence="1">
    <location>
        <begin position="271"/>
        <end position="286"/>
    </location>
</feature>
<evidence type="ECO:0000313" key="3">
    <source>
        <dbReference type="EMBL" id="CAB4332602.1"/>
    </source>
</evidence>
<evidence type="ECO:0000313" key="4">
    <source>
        <dbReference type="EMBL" id="CAB4370160.1"/>
    </source>
</evidence>
<evidence type="ECO:0000313" key="7">
    <source>
        <dbReference type="EMBL" id="CAB4695177.1"/>
    </source>
</evidence>
<dbReference type="InterPro" id="IPR011089">
    <property type="entry name" value="GmrSD_C"/>
</dbReference>
<accession>A0A6J6AIL0</accession>
<reference evidence="4" key="1">
    <citation type="submission" date="2020-05" db="EMBL/GenBank/DDBJ databases">
        <authorList>
            <person name="Chiriac C."/>
            <person name="Salcher M."/>
            <person name="Ghai R."/>
            <person name="Kavagutti S V."/>
        </authorList>
    </citation>
    <scope>NUCLEOTIDE SEQUENCE</scope>
</reference>
<organism evidence="4">
    <name type="scientific">freshwater metagenome</name>
    <dbReference type="NCBI Taxonomy" id="449393"/>
    <lineage>
        <taxon>unclassified sequences</taxon>
        <taxon>metagenomes</taxon>
        <taxon>ecological metagenomes</taxon>
    </lineage>
</organism>
<dbReference type="EMBL" id="CAEZTY010000019">
    <property type="protein sequence ID" value="CAB4582382.1"/>
    <property type="molecule type" value="Genomic_DNA"/>
</dbReference>
<evidence type="ECO:0000313" key="5">
    <source>
        <dbReference type="EMBL" id="CAB4582382.1"/>
    </source>
</evidence>
<dbReference type="EMBL" id="CAFAAD010000002">
    <property type="protein sequence ID" value="CAB4780588.1"/>
    <property type="molecule type" value="Genomic_DNA"/>
</dbReference>
<feature type="region of interest" description="Disordered" evidence="1">
    <location>
        <begin position="271"/>
        <end position="291"/>
    </location>
</feature>
<dbReference type="PROSITE" id="PS51257">
    <property type="entry name" value="PROKAR_LIPOPROTEIN"/>
    <property type="match status" value="1"/>
</dbReference>
<evidence type="ECO:0000313" key="9">
    <source>
        <dbReference type="EMBL" id="CAB4944869.1"/>
    </source>
</evidence>
<dbReference type="AlphaFoldDB" id="A0A6J6AIL0"/>
<name>A0A6J6AIL0_9ZZZZ</name>
<protein>
    <submittedName>
        <fullName evidence="4">Unannotated protein</fullName>
    </submittedName>
</protein>
<evidence type="ECO:0000259" key="2">
    <source>
        <dbReference type="SMART" id="SM00894"/>
    </source>
</evidence>
<dbReference type="PANTHER" id="PTHR24094:SF15">
    <property type="entry name" value="AMP-DEPENDENT SYNTHETASE_LIGASE DOMAIN-CONTAINING PROTEIN-RELATED"/>
    <property type="match status" value="1"/>
</dbReference>
<gene>
    <name evidence="5" type="ORF">UFOPK1762_00728</name>
    <name evidence="6" type="ORF">UFOPK1906_01197</name>
    <name evidence="7" type="ORF">UFOPK2624_00210</name>
    <name evidence="8" type="ORF">UFOPK2969_00056</name>
    <name evidence="3" type="ORF">UFOPK3331_00321</name>
    <name evidence="9" type="ORF">UFOPK3785_00442</name>
    <name evidence="4" type="ORF">UFOPK4201_00042</name>
    <name evidence="10" type="ORF">UFOPK4371_00485</name>
</gene>
<feature type="compositionally biased region" description="Low complexity" evidence="1">
    <location>
        <begin position="31"/>
        <end position="74"/>
    </location>
</feature>
<dbReference type="PANTHER" id="PTHR24094">
    <property type="entry name" value="SECRETED PROTEIN"/>
    <property type="match status" value="1"/>
</dbReference>
<sequence length="338" mass="34895">MSTRSDRRIGPFLVVCLVALVVFVAGCEKSSTTSQSRSGSPVASGQSSDTTGSSTTTTAALVPVPVAPTTGAPTSQSTRDRLSVLAVDDRQIPQGTYHREEWPHWADIDGNGCDARQDALIAWSIVTPTVNRSGTCKVVIGSWVSPYDSVASNNPSDFDVDHLVPLENAFRSGGWAWSTERRRAYANNPAVLVVASASSNRSKGADPPDQWRPANRDSWCAYADGWVKVKSSWGLSVTTSERDALGQMLDTCGTAGPVWPLGGTAFTAPTGAAPSGSASGGAAATPAVPPAPSAPAAGADVYYANCTAARAAGAAPIHVGQPGYRTALDGDKDGVACE</sequence>
<dbReference type="EMBL" id="CAESAL010000006">
    <property type="protein sequence ID" value="CAB4332602.1"/>
    <property type="molecule type" value="Genomic_DNA"/>
</dbReference>
<evidence type="ECO:0000313" key="8">
    <source>
        <dbReference type="EMBL" id="CAB4780588.1"/>
    </source>
</evidence>
<dbReference type="Pfam" id="PF07510">
    <property type="entry name" value="GmrSD_C"/>
    <property type="match status" value="1"/>
</dbReference>
<dbReference type="EMBL" id="CAEZVC010000075">
    <property type="protein sequence ID" value="CAB4626384.1"/>
    <property type="molecule type" value="Genomic_DNA"/>
</dbReference>
<dbReference type="EMBL" id="CAEUNJ010000001">
    <property type="protein sequence ID" value="CAB4370160.1"/>
    <property type="molecule type" value="Genomic_DNA"/>
</dbReference>
<evidence type="ECO:0000313" key="6">
    <source>
        <dbReference type="EMBL" id="CAB4626384.1"/>
    </source>
</evidence>
<feature type="domain" description="Excalibur calcium-binding" evidence="2">
    <location>
        <begin position="302"/>
        <end position="338"/>
    </location>
</feature>
<evidence type="ECO:0000256" key="1">
    <source>
        <dbReference type="SAM" id="MobiDB-lite"/>
    </source>
</evidence>